<organism evidence="1 2">
    <name type="scientific">Anatilimnocola aggregata</name>
    <dbReference type="NCBI Taxonomy" id="2528021"/>
    <lineage>
        <taxon>Bacteria</taxon>
        <taxon>Pseudomonadati</taxon>
        <taxon>Planctomycetota</taxon>
        <taxon>Planctomycetia</taxon>
        <taxon>Pirellulales</taxon>
        <taxon>Pirellulaceae</taxon>
        <taxon>Anatilimnocola</taxon>
    </lineage>
</organism>
<dbReference type="InterPro" id="IPR002736">
    <property type="entry name" value="CitG"/>
</dbReference>
<protein>
    <submittedName>
        <fullName evidence="1">ATP:dephospho-CoA triphosphoribosyl transferase</fullName>
    </submittedName>
</protein>
<sequence>MSESFRSQNSELRTQNVPLSLSQCATLACLLEATAPKVGNVHRGADFDELTFADFVVSAVAIGPAMQRAREVGVGAAVLQAITATRTLVPTNTNLGMVLLIAPLAAVPAGEPLVSGISAILQSLTPRDSELVYEAIRLAQPGGLGETKEMDLAGPAPENLLAAMHLAAERDLVAKQYATNFELVLGEILPSLLRGQEYGWSLQDNLIREHVRLLSEHPDSLIVRKCGPEIAARTCAYAAQVLNAGQPGDDHYHEALADLDFWLRSDGHERNPGTTADLLAAALFAGLREGLLKPPYR</sequence>
<reference evidence="1 2" key="1">
    <citation type="submission" date="2019-02" db="EMBL/GenBank/DDBJ databases">
        <title>Deep-cultivation of Planctomycetes and their phenomic and genomic characterization uncovers novel biology.</title>
        <authorList>
            <person name="Wiegand S."/>
            <person name="Jogler M."/>
            <person name="Boedeker C."/>
            <person name="Pinto D."/>
            <person name="Vollmers J."/>
            <person name="Rivas-Marin E."/>
            <person name="Kohn T."/>
            <person name="Peeters S.H."/>
            <person name="Heuer A."/>
            <person name="Rast P."/>
            <person name="Oberbeckmann S."/>
            <person name="Bunk B."/>
            <person name="Jeske O."/>
            <person name="Meyerdierks A."/>
            <person name="Storesund J.E."/>
            <person name="Kallscheuer N."/>
            <person name="Luecker S."/>
            <person name="Lage O.M."/>
            <person name="Pohl T."/>
            <person name="Merkel B.J."/>
            <person name="Hornburger P."/>
            <person name="Mueller R.-W."/>
            <person name="Bruemmer F."/>
            <person name="Labrenz M."/>
            <person name="Spormann A.M."/>
            <person name="Op den Camp H."/>
            <person name="Overmann J."/>
            <person name="Amann R."/>
            <person name="Jetten M.S.M."/>
            <person name="Mascher T."/>
            <person name="Medema M.H."/>
            <person name="Devos D.P."/>
            <person name="Kaster A.-K."/>
            <person name="Ovreas L."/>
            <person name="Rohde M."/>
            <person name="Galperin M.Y."/>
            <person name="Jogler C."/>
        </authorList>
    </citation>
    <scope>NUCLEOTIDE SEQUENCE [LARGE SCALE GENOMIC DNA]</scope>
    <source>
        <strain evidence="1 2">ETA_A8</strain>
    </source>
</reference>
<dbReference type="PROSITE" id="PS51257">
    <property type="entry name" value="PROKAR_LIPOPROTEIN"/>
    <property type="match status" value="1"/>
</dbReference>
<keyword evidence="1" id="KW-0808">Transferase</keyword>
<dbReference type="Gene3D" id="1.10.4200.10">
    <property type="entry name" value="Triphosphoribosyl-dephospho-CoA protein"/>
    <property type="match status" value="1"/>
</dbReference>
<evidence type="ECO:0000313" key="1">
    <source>
        <dbReference type="EMBL" id="QDU25187.1"/>
    </source>
</evidence>
<name>A0A517Y4N1_9BACT</name>
<accession>A0A517Y4N1</accession>
<dbReference type="PANTHER" id="PTHR42280">
    <property type="entry name" value="CITG FAMILY PROTEIN"/>
    <property type="match status" value="1"/>
</dbReference>
<dbReference type="OrthoDB" id="8525901at2"/>
<dbReference type="GO" id="GO:0005524">
    <property type="term" value="F:ATP binding"/>
    <property type="evidence" value="ECO:0007669"/>
    <property type="project" value="InterPro"/>
</dbReference>
<dbReference type="AlphaFoldDB" id="A0A517Y4N1"/>
<dbReference type="GO" id="GO:0046917">
    <property type="term" value="F:triphosphoribosyl-dephospho-CoA synthase activity"/>
    <property type="evidence" value="ECO:0007669"/>
    <property type="project" value="InterPro"/>
</dbReference>
<dbReference type="Pfam" id="PF01874">
    <property type="entry name" value="CitG"/>
    <property type="match status" value="1"/>
</dbReference>
<proteinExistence type="predicted"/>
<keyword evidence="2" id="KW-1185">Reference proteome</keyword>
<dbReference type="EMBL" id="CP036274">
    <property type="protein sequence ID" value="QDU25187.1"/>
    <property type="molecule type" value="Genomic_DNA"/>
</dbReference>
<dbReference type="PANTHER" id="PTHR42280:SF1">
    <property type="entry name" value="CITG FAMILY PROTEIN"/>
    <property type="match status" value="1"/>
</dbReference>
<evidence type="ECO:0000313" key="2">
    <source>
        <dbReference type="Proteomes" id="UP000315017"/>
    </source>
</evidence>
<dbReference type="KEGG" id="aagg:ETAA8_02500"/>
<gene>
    <name evidence="1" type="ORF">ETAA8_02500</name>
</gene>
<dbReference type="Proteomes" id="UP000315017">
    <property type="component" value="Chromosome"/>
</dbReference>